<dbReference type="RefSeq" id="WP_169762064.1">
    <property type="nucleotide sequence ID" value="NZ_JABCUS010000001.1"/>
</dbReference>
<evidence type="ECO:0000313" key="9">
    <source>
        <dbReference type="EMBL" id="NMX02484.1"/>
    </source>
</evidence>
<dbReference type="PANTHER" id="PTHR30003">
    <property type="entry name" value="L-LACTATE PERMEASE"/>
    <property type="match status" value="1"/>
</dbReference>
<feature type="transmembrane region" description="Helical" evidence="8">
    <location>
        <begin position="71"/>
        <end position="95"/>
    </location>
</feature>
<dbReference type="NCBIfam" id="TIGR00795">
    <property type="entry name" value="lctP"/>
    <property type="match status" value="1"/>
</dbReference>
<feature type="transmembrane region" description="Helical" evidence="8">
    <location>
        <begin position="40"/>
        <end position="59"/>
    </location>
</feature>
<dbReference type="InterPro" id="IPR003804">
    <property type="entry name" value="Lactate_perm"/>
</dbReference>
<evidence type="ECO:0000256" key="4">
    <source>
        <dbReference type="ARBA" id="ARBA00022475"/>
    </source>
</evidence>
<dbReference type="GO" id="GO:0015295">
    <property type="term" value="F:solute:proton symporter activity"/>
    <property type="evidence" value="ECO:0007669"/>
    <property type="project" value="TreeGrafter"/>
</dbReference>
<feature type="transmembrane region" description="Helical" evidence="8">
    <location>
        <begin position="426"/>
        <end position="447"/>
    </location>
</feature>
<feature type="transmembrane region" description="Helical" evidence="8">
    <location>
        <begin position="522"/>
        <end position="546"/>
    </location>
</feature>
<comment type="caution">
    <text evidence="9">The sequence shown here is derived from an EMBL/GenBank/DDBJ whole genome shotgun (WGS) entry which is preliminary data.</text>
</comment>
<dbReference type="Proteomes" id="UP000575397">
    <property type="component" value="Unassembled WGS sequence"/>
</dbReference>
<protein>
    <recommendedName>
        <fullName evidence="8">L-lactate permease</fullName>
    </recommendedName>
</protein>
<evidence type="ECO:0000256" key="2">
    <source>
        <dbReference type="ARBA" id="ARBA00010100"/>
    </source>
</evidence>
<keyword evidence="7 8" id="KW-0472">Membrane</keyword>
<dbReference type="PANTHER" id="PTHR30003:SF0">
    <property type="entry name" value="GLYCOLATE PERMEASE GLCA-RELATED"/>
    <property type="match status" value="1"/>
</dbReference>
<keyword evidence="4 8" id="KW-1003">Cell membrane</keyword>
<organism evidence="9 10">
    <name type="scientific">Mobiluncus mulieris</name>
    <dbReference type="NCBI Taxonomy" id="2052"/>
    <lineage>
        <taxon>Bacteria</taxon>
        <taxon>Bacillati</taxon>
        <taxon>Actinomycetota</taxon>
        <taxon>Actinomycetes</taxon>
        <taxon>Actinomycetales</taxon>
        <taxon>Actinomycetaceae</taxon>
        <taxon>Mobiluncus</taxon>
    </lineage>
</organism>
<keyword evidence="5 8" id="KW-0812">Transmembrane</keyword>
<dbReference type="GO" id="GO:0015129">
    <property type="term" value="F:lactate transmembrane transporter activity"/>
    <property type="evidence" value="ECO:0007669"/>
    <property type="project" value="UniProtKB-UniRule"/>
</dbReference>
<feature type="transmembrane region" description="Helical" evidence="8">
    <location>
        <begin position="225"/>
        <end position="245"/>
    </location>
</feature>
<sequence length="550" mass="57769">MEHQPSLIPLGSLWLSALVALLPLVVVFFLLGVLRMKAHWAGLIGVLASLGVAVFVFQMPTPMALMAALEGGTFGLFPITWIVLCAIFLFELTVASGHHDDLMKAFNVISPDPRVLGVFIAFGFCALLESLAGFGAPVAICGVMLVAVGFKPWKAALTVLVGNTFAVPYGAMATPLLTGANLTNMPAEQLSFIVSRQTGLMAWVVPLVLLVIMDGFKGLKEVWPLALAVGLGYSAAVMGAAAVFSPGLVNMVAALVSLAVGVLVVRIWKPDGSSAAAAVRLTGKEAPHEPEKVSGAKTLAALYPYALIVVVFVVTQLVAPIKTALASTDIKVLWPFLWQDNYRNMVFNSLGRTVPSTVYNFQWLSSPGTLLFLTAIVIGLSFRMSPVAIGKVFATQVYKLRWTFLTIASVLALAYVMNLSGQTETIGNWIAGAGIVFPFLSPVLGWLGTAVTGSGTSTTALFSNLQYTAGSQIGVNPALMVATNTVGGAVGKMISPQTLAIATGGVDMVGEESVLLRKSLPWAVGLLVVLCLLAGLQALPVLGWMIPSLG</sequence>
<feature type="transmembrane region" description="Helical" evidence="8">
    <location>
        <begin position="302"/>
        <end position="321"/>
    </location>
</feature>
<keyword evidence="3 8" id="KW-0813">Transport</keyword>
<feature type="transmembrane region" description="Helical" evidence="8">
    <location>
        <begin position="115"/>
        <end position="148"/>
    </location>
</feature>
<comment type="function">
    <text evidence="8">Uptake of L-lactate across the membrane. Can also transport D-lactate and glycolate.</text>
</comment>
<gene>
    <name evidence="9" type="ORF">HHJ77_00670</name>
</gene>
<name>A0A7Y0US12_9ACTO</name>
<comment type="subcellular location">
    <subcellularLocation>
        <location evidence="1 8">Cell membrane</location>
        <topology evidence="1 8">Multi-pass membrane protein</topology>
    </subcellularLocation>
</comment>
<dbReference type="EMBL" id="JABCUS010000001">
    <property type="protein sequence ID" value="NMX02484.1"/>
    <property type="molecule type" value="Genomic_DNA"/>
</dbReference>
<evidence type="ECO:0000256" key="1">
    <source>
        <dbReference type="ARBA" id="ARBA00004651"/>
    </source>
</evidence>
<evidence type="ECO:0000256" key="3">
    <source>
        <dbReference type="ARBA" id="ARBA00022448"/>
    </source>
</evidence>
<comment type="similarity">
    <text evidence="2 8">Belongs to the lactate permease family.</text>
</comment>
<dbReference type="GO" id="GO:0005886">
    <property type="term" value="C:plasma membrane"/>
    <property type="evidence" value="ECO:0007669"/>
    <property type="project" value="UniProtKB-SubCell"/>
</dbReference>
<evidence type="ECO:0000256" key="5">
    <source>
        <dbReference type="ARBA" id="ARBA00022692"/>
    </source>
</evidence>
<feature type="transmembrane region" description="Helical" evidence="8">
    <location>
        <begin position="193"/>
        <end position="213"/>
    </location>
</feature>
<evidence type="ECO:0000256" key="7">
    <source>
        <dbReference type="ARBA" id="ARBA00023136"/>
    </source>
</evidence>
<feature type="transmembrane region" description="Helical" evidence="8">
    <location>
        <begin position="361"/>
        <end position="382"/>
    </location>
</feature>
<proteinExistence type="inferred from homology"/>
<reference evidence="9 10" key="1">
    <citation type="submission" date="2020-04" db="EMBL/GenBank/DDBJ databases">
        <title>Antimicrobial susceptibility and clonality of vaginal-derived multi-drug resistant Mobiluncus isolates in China.</title>
        <authorList>
            <person name="Zhang X."/>
        </authorList>
    </citation>
    <scope>NUCLEOTIDE SEQUENCE [LARGE SCALE GENOMIC DNA]</scope>
    <source>
        <strain evidence="9 10">12</strain>
    </source>
</reference>
<feature type="transmembrane region" description="Helical" evidence="8">
    <location>
        <begin position="12"/>
        <end position="34"/>
    </location>
</feature>
<dbReference type="AlphaFoldDB" id="A0A7Y0US12"/>
<evidence type="ECO:0000313" key="10">
    <source>
        <dbReference type="Proteomes" id="UP000575397"/>
    </source>
</evidence>
<dbReference type="Pfam" id="PF02652">
    <property type="entry name" value="Lactate_perm"/>
    <property type="match status" value="1"/>
</dbReference>
<feature type="transmembrane region" description="Helical" evidence="8">
    <location>
        <begin position="155"/>
        <end position="173"/>
    </location>
</feature>
<keyword evidence="6 8" id="KW-1133">Transmembrane helix</keyword>
<evidence type="ECO:0000256" key="6">
    <source>
        <dbReference type="ARBA" id="ARBA00022989"/>
    </source>
</evidence>
<feature type="transmembrane region" description="Helical" evidence="8">
    <location>
        <begin position="402"/>
        <end position="420"/>
    </location>
</feature>
<feature type="transmembrane region" description="Helical" evidence="8">
    <location>
        <begin position="251"/>
        <end position="268"/>
    </location>
</feature>
<accession>A0A7Y0US12</accession>
<evidence type="ECO:0000256" key="8">
    <source>
        <dbReference type="RuleBase" id="RU365092"/>
    </source>
</evidence>